<dbReference type="PANTHER" id="PTHR11785">
    <property type="entry name" value="AMINO ACID TRANSPORTER"/>
    <property type="match status" value="1"/>
</dbReference>
<accession>A0A0M0KE50</accession>
<feature type="transmembrane region" description="Helical" evidence="7">
    <location>
        <begin position="186"/>
        <end position="207"/>
    </location>
</feature>
<feature type="compositionally biased region" description="Gly residues" evidence="6">
    <location>
        <begin position="780"/>
        <end position="801"/>
    </location>
</feature>
<comment type="subcellular location">
    <subcellularLocation>
        <location evidence="1">Membrane</location>
        <topology evidence="1">Multi-pass membrane protein</topology>
    </subcellularLocation>
</comment>
<feature type="transmembrane region" description="Helical" evidence="7">
    <location>
        <begin position="434"/>
        <end position="452"/>
    </location>
</feature>
<keyword evidence="12" id="KW-1185">Reference proteome</keyword>
<evidence type="ECO:0000313" key="11">
    <source>
        <dbReference type="EMBL" id="KOO37064.1"/>
    </source>
</evidence>
<dbReference type="InterPro" id="IPR000261">
    <property type="entry name" value="EH_dom"/>
</dbReference>
<name>A0A0M0KE50_9EUKA</name>
<feature type="transmembrane region" description="Helical" evidence="7">
    <location>
        <begin position="156"/>
        <end position="174"/>
    </location>
</feature>
<evidence type="ECO:0000256" key="4">
    <source>
        <dbReference type="ARBA" id="ARBA00022989"/>
    </source>
</evidence>
<dbReference type="InterPro" id="IPR001849">
    <property type="entry name" value="PH_domain"/>
</dbReference>
<feature type="transmembrane region" description="Helical" evidence="7">
    <location>
        <begin position="261"/>
        <end position="283"/>
    </location>
</feature>
<dbReference type="SUPFAM" id="SSF47473">
    <property type="entry name" value="EF-hand"/>
    <property type="match status" value="1"/>
</dbReference>
<keyword evidence="4 7" id="KW-1133">Transmembrane helix</keyword>
<evidence type="ECO:0000256" key="7">
    <source>
        <dbReference type="SAM" id="Phobius"/>
    </source>
</evidence>
<feature type="transmembrane region" description="Helical" evidence="7">
    <location>
        <begin position="368"/>
        <end position="388"/>
    </location>
</feature>
<sequence length="959" mass="104513">MGIFNRFIGDKPRVRKDVDGFDEDGKEVEEDDSHKFTFTQACALNTMMMFGTGPFVSMPYCIASTDPPGPHAMIGYSIAALACFCDSWIWGELGSRFPYSGGTYVYLRECFGVGKWGDLAAFIFLWQSWISGPANCASGFIAIANYASYIHGNNDYWTLSFTAFCLNWVVMAILMQKPGNSGRMIYVLWAVTIAAILYVLIAGFVNFDGDNFQLPPEPLRNGIATLGAACRFGIYDFTGYYDVCTMGGEVQKPRRTIPGSCIITCSVLLCVYMLTYISILGYLPWGGDDGFATRAANDDAVYIVAEFSEKLAGRAFACFSAVIVCIVIFGSVFSNMAGMMYLPGAAAESGLFIEAFARRSTLGCSEGVPTLSLLALGTLSSLFCFLDLDVVVGAMTVMLTLVQFIGQGIGICALRYQIWAGRREDDPRAWKVRFLPLVVIPQLIIFSFIFVTTDSYFRDGSDPLLELSILYIFIGIAVFLGRQSYQNKWPFAQEEDPSKVTFSTAADTVNSVALRFAEEQAKHREALLRAARIELLRRQVTRRIMNTDLARGWTAWFYMWTYGKNDRRLLQKVASRVNKPELNEAFTHWRTDWKVMAKRAEEAELWSRRQLEAATAQAAEKVVKHADVALYKTMFAAADAAKAGKVTAATSQLSRSGLSGEQLMHVWQLADVDRDGFLDLHEYALACHMITRNKKLQMALPSALPPELFASAKQMKKKKGGFFGRKSKPKAPKETKDKGKDATGAGGGFVPPTLAPPGDGFGSASGGLLPPLPAGGGSAFGFIGGNGGEPAHPGGFGGGQWGAPPLEAPGFGSIQGPMSVRLPGAPAQKPMSAPEQAADWGGMSRSGLLQCELAGKKKPRWVVLGAGSVAIYGDKKDFSDAKPPKATLDVRREVQRVMCSSMSSFAIILKEDVKAPGAKPKDKPIAKAGESIKFESEDSKELTAWVTDITAVWRAGQQF</sequence>
<dbReference type="Proteomes" id="UP000037460">
    <property type="component" value="Unassembled WGS sequence"/>
</dbReference>
<gene>
    <name evidence="11" type="ORF">Ctob_011019</name>
</gene>
<dbReference type="PANTHER" id="PTHR11785:SF512">
    <property type="entry name" value="SOBREMESA, ISOFORM B"/>
    <property type="match status" value="1"/>
</dbReference>
<organism evidence="11 12">
    <name type="scientific">Chrysochromulina tobinii</name>
    <dbReference type="NCBI Taxonomy" id="1460289"/>
    <lineage>
        <taxon>Eukaryota</taxon>
        <taxon>Haptista</taxon>
        <taxon>Haptophyta</taxon>
        <taxon>Prymnesiophyceae</taxon>
        <taxon>Prymnesiales</taxon>
        <taxon>Chrysochromulinaceae</taxon>
        <taxon>Chrysochromulina</taxon>
    </lineage>
</organism>
<dbReference type="PROSITE" id="PS50031">
    <property type="entry name" value="EH"/>
    <property type="match status" value="1"/>
</dbReference>
<feature type="compositionally biased region" description="Basic residues" evidence="6">
    <location>
        <begin position="718"/>
        <end position="730"/>
    </location>
</feature>
<reference evidence="12" key="1">
    <citation type="journal article" date="2015" name="PLoS Genet.">
        <title>Genome Sequence and Transcriptome Analyses of Chrysochromulina tobin: Metabolic Tools for Enhanced Algal Fitness in the Prominent Order Prymnesiales (Haptophyceae).</title>
        <authorList>
            <person name="Hovde B.T."/>
            <person name="Deodato C.R."/>
            <person name="Hunsperger H.M."/>
            <person name="Ryken S.A."/>
            <person name="Yost W."/>
            <person name="Jha R.K."/>
            <person name="Patterson J."/>
            <person name="Monnat R.J. Jr."/>
            <person name="Barlow S.B."/>
            <person name="Starkenburg S.R."/>
            <person name="Cattolico R.A."/>
        </authorList>
    </citation>
    <scope>NUCLEOTIDE SEQUENCE</scope>
    <source>
        <strain evidence="12">CCMP291</strain>
    </source>
</reference>
<feature type="compositionally biased region" description="Basic and acidic residues" evidence="6">
    <location>
        <begin position="731"/>
        <end position="741"/>
    </location>
</feature>
<proteinExistence type="predicted"/>
<evidence type="ECO:0000256" key="2">
    <source>
        <dbReference type="ARBA" id="ARBA00022692"/>
    </source>
</evidence>
<dbReference type="Gene3D" id="1.10.238.10">
    <property type="entry name" value="EF-hand"/>
    <property type="match status" value="1"/>
</dbReference>
<evidence type="ECO:0000259" key="10">
    <source>
        <dbReference type="PROSITE" id="PS50222"/>
    </source>
</evidence>
<dbReference type="InterPro" id="IPR018247">
    <property type="entry name" value="EF_Hand_1_Ca_BS"/>
</dbReference>
<dbReference type="InterPro" id="IPR050598">
    <property type="entry name" value="AminoAcid_Transporter"/>
</dbReference>
<evidence type="ECO:0000256" key="5">
    <source>
        <dbReference type="ARBA" id="ARBA00023136"/>
    </source>
</evidence>
<feature type="transmembrane region" description="Helical" evidence="7">
    <location>
        <begin position="394"/>
        <end position="414"/>
    </location>
</feature>
<feature type="transmembrane region" description="Helical" evidence="7">
    <location>
        <begin position="464"/>
        <end position="481"/>
    </location>
</feature>
<keyword evidence="3" id="KW-0106">Calcium</keyword>
<dbReference type="PROSITE" id="PS00018">
    <property type="entry name" value="EF_HAND_1"/>
    <property type="match status" value="1"/>
</dbReference>
<dbReference type="GO" id="GO:0005509">
    <property type="term" value="F:calcium ion binding"/>
    <property type="evidence" value="ECO:0007669"/>
    <property type="project" value="InterPro"/>
</dbReference>
<keyword evidence="5 7" id="KW-0472">Membrane</keyword>
<dbReference type="PROSITE" id="PS50222">
    <property type="entry name" value="EF_HAND_2"/>
    <property type="match status" value="1"/>
</dbReference>
<dbReference type="OrthoDB" id="10062876at2759"/>
<dbReference type="Pfam" id="PF12763">
    <property type="entry name" value="EH"/>
    <property type="match status" value="1"/>
</dbReference>
<dbReference type="InterPro" id="IPR011992">
    <property type="entry name" value="EF-hand-dom_pair"/>
</dbReference>
<feature type="domain" description="PH" evidence="8">
    <location>
        <begin position="842"/>
        <end position="954"/>
    </location>
</feature>
<protein>
    <submittedName>
        <fullName evidence="11">Amino acid permease-associated region</fullName>
    </submittedName>
</protein>
<dbReference type="GO" id="GO:0016020">
    <property type="term" value="C:membrane"/>
    <property type="evidence" value="ECO:0007669"/>
    <property type="project" value="UniProtKB-SubCell"/>
</dbReference>
<comment type="caution">
    <text evidence="11">The sequence shown here is derived from an EMBL/GenBank/DDBJ whole genome shotgun (WGS) entry which is preliminary data.</text>
</comment>
<evidence type="ECO:0000259" key="9">
    <source>
        <dbReference type="PROSITE" id="PS50031"/>
    </source>
</evidence>
<dbReference type="Pfam" id="PF13520">
    <property type="entry name" value="AA_permease_2"/>
    <property type="match status" value="1"/>
</dbReference>
<evidence type="ECO:0000256" key="1">
    <source>
        <dbReference type="ARBA" id="ARBA00004141"/>
    </source>
</evidence>
<feature type="domain" description="EH" evidence="9">
    <location>
        <begin position="627"/>
        <end position="715"/>
    </location>
</feature>
<dbReference type="SMART" id="SM00027">
    <property type="entry name" value="EH"/>
    <property type="match status" value="1"/>
</dbReference>
<dbReference type="InterPro" id="IPR002293">
    <property type="entry name" value="AA/rel_permease1"/>
</dbReference>
<dbReference type="PROSITE" id="PS50003">
    <property type="entry name" value="PH_DOMAIN"/>
    <property type="match status" value="1"/>
</dbReference>
<evidence type="ECO:0000256" key="6">
    <source>
        <dbReference type="SAM" id="MobiDB-lite"/>
    </source>
</evidence>
<keyword evidence="2 7" id="KW-0812">Transmembrane</keyword>
<feature type="region of interest" description="Disordered" evidence="6">
    <location>
        <begin position="780"/>
        <end position="803"/>
    </location>
</feature>
<dbReference type="GO" id="GO:0015179">
    <property type="term" value="F:L-amino acid transmembrane transporter activity"/>
    <property type="evidence" value="ECO:0007669"/>
    <property type="project" value="TreeGrafter"/>
</dbReference>
<feature type="domain" description="EF-hand" evidence="10">
    <location>
        <begin position="658"/>
        <end position="693"/>
    </location>
</feature>
<dbReference type="InterPro" id="IPR002048">
    <property type="entry name" value="EF_hand_dom"/>
</dbReference>
<evidence type="ECO:0000259" key="8">
    <source>
        <dbReference type="PROSITE" id="PS50003"/>
    </source>
</evidence>
<evidence type="ECO:0000313" key="12">
    <source>
        <dbReference type="Proteomes" id="UP000037460"/>
    </source>
</evidence>
<dbReference type="Gene3D" id="1.20.1740.10">
    <property type="entry name" value="Amino acid/polyamine transporter I"/>
    <property type="match status" value="1"/>
</dbReference>
<dbReference type="EMBL" id="JWZX01000601">
    <property type="protein sequence ID" value="KOO37064.1"/>
    <property type="molecule type" value="Genomic_DNA"/>
</dbReference>
<evidence type="ECO:0000256" key="3">
    <source>
        <dbReference type="ARBA" id="ARBA00022837"/>
    </source>
</evidence>
<feature type="region of interest" description="Disordered" evidence="6">
    <location>
        <begin position="718"/>
        <end position="767"/>
    </location>
</feature>
<feature type="transmembrane region" description="Helical" evidence="7">
    <location>
        <begin position="311"/>
        <end position="333"/>
    </location>
</feature>
<dbReference type="AlphaFoldDB" id="A0A0M0KE50"/>
<dbReference type="CDD" id="cd00821">
    <property type="entry name" value="PH"/>
    <property type="match status" value="1"/>
</dbReference>